<accession>A0A7I9Y8Q8</accession>
<comment type="caution">
    <text evidence="1">The sequence shown here is derived from an EMBL/GenBank/DDBJ whole genome shotgun (WGS) entry which is preliminary data.</text>
</comment>
<evidence type="ECO:0008006" key="3">
    <source>
        <dbReference type="Google" id="ProtNLM"/>
    </source>
</evidence>
<reference evidence="1 2" key="1">
    <citation type="journal article" date="2019" name="Emerg. Microbes Infect.">
        <title>Comprehensive subspecies identification of 175 nontuberculous mycobacteria species based on 7547 genomic profiles.</title>
        <authorList>
            <person name="Matsumoto Y."/>
            <person name="Kinjo T."/>
            <person name="Motooka D."/>
            <person name="Nabeya D."/>
            <person name="Jung N."/>
            <person name="Uechi K."/>
            <person name="Horii T."/>
            <person name="Iida T."/>
            <person name="Fujita J."/>
            <person name="Nakamura S."/>
        </authorList>
    </citation>
    <scope>NUCLEOTIDE SEQUENCE [LARGE SCALE GENOMIC DNA]</scope>
    <source>
        <strain evidence="1 2">JCM 30723</strain>
    </source>
</reference>
<dbReference type="EMBL" id="BLKY01000001">
    <property type="protein sequence ID" value="GFG85065.1"/>
    <property type="molecule type" value="Genomic_DNA"/>
</dbReference>
<dbReference type="Proteomes" id="UP000465305">
    <property type="component" value="Unassembled WGS sequence"/>
</dbReference>
<dbReference type="AlphaFoldDB" id="A0A7I9Y8Q8"/>
<sequence>MSTAPAWPQGPVAPLPRTVTPFHTETVQSYLDRLAHANHVKPRQLRCYLADGPAICRPRPDWLATASNHPLVTLDARLIGLADRDRHTTRQRRHARPACRLCMARRGVYEPVYCWLPDYATVCRQHRRWIGPGTHTLDDQRDLRCAPVVIAAAQRHARLHRRHNNTARFAVKDAARIHRCWSRSAGLFTLPPAHADVDAHIAAYPDLIALAAILADARVRIWNTVAATPARARAVDAVYVSIGGRFPRRRDHTRPIEQWIYDQQLSATRVNRPDSKAGNEPATWCNVG</sequence>
<organism evidence="1 2">
    <name type="scientific">Mycolicibacter algericus</name>
    <name type="common">Mycobacterium algericum</name>
    <dbReference type="NCBI Taxonomy" id="1288388"/>
    <lineage>
        <taxon>Bacteria</taxon>
        <taxon>Bacillati</taxon>
        <taxon>Actinomycetota</taxon>
        <taxon>Actinomycetes</taxon>
        <taxon>Mycobacteriales</taxon>
        <taxon>Mycobacteriaceae</taxon>
        <taxon>Mycolicibacter</taxon>
    </lineage>
</organism>
<evidence type="ECO:0000313" key="2">
    <source>
        <dbReference type="Proteomes" id="UP000465305"/>
    </source>
</evidence>
<protein>
    <recommendedName>
        <fullName evidence="3">TniQ protein</fullName>
    </recommendedName>
</protein>
<gene>
    <name evidence="1" type="ORF">MALGJ_17410</name>
</gene>
<proteinExistence type="predicted"/>
<name>A0A7I9Y8Q8_MYCAL</name>
<evidence type="ECO:0000313" key="1">
    <source>
        <dbReference type="EMBL" id="GFG85065.1"/>
    </source>
</evidence>